<evidence type="ECO:0000313" key="3">
    <source>
        <dbReference type="EMBL" id="CEK97349.1"/>
    </source>
</evidence>
<sequence length="189" mass="21348">IKSSSMMAFLVYIYLGRAELNENNVLDMYILACSLRVPTLKYLCKDYMWQAHIPNEQIKVPQLLVSSQRLETQDQTTMTEIDTEDKSTMTSHVKGMEVTTQTDRSTSEAGGGGQEEWVMLKKTKQKTVSPSKCRMIGKSLACIDNPIGCKTGKKGWLSPKRRYKTENQIEGKTTEKEAINTGKEIRSVL</sequence>
<feature type="chain" id="PRO_5002113937" description="BTB domain-containing protein" evidence="2">
    <location>
        <begin position="19"/>
        <end position="189"/>
    </location>
</feature>
<evidence type="ECO:0000256" key="1">
    <source>
        <dbReference type="SAM" id="MobiDB-lite"/>
    </source>
</evidence>
<feature type="signal peptide" evidence="2">
    <location>
        <begin position="1"/>
        <end position="18"/>
    </location>
</feature>
<evidence type="ECO:0008006" key="4">
    <source>
        <dbReference type="Google" id="ProtNLM"/>
    </source>
</evidence>
<protein>
    <recommendedName>
        <fullName evidence="4">BTB domain-containing protein</fullName>
    </recommendedName>
</protein>
<proteinExistence type="predicted"/>
<dbReference type="InterPro" id="IPR011333">
    <property type="entry name" value="SKP1/BTB/POZ_sf"/>
</dbReference>
<feature type="region of interest" description="Disordered" evidence="1">
    <location>
        <begin position="97"/>
        <end position="116"/>
    </location>
</feature>
<accession>A0A0B7BVW4</accession>
<organism evidence="3">
    <name type="scientific">Arion vulgaris</name>
    <dbReference type="NCBI Taxonomy" id="1028688"/>
    <lineage>
        <taxon>Eukaryota</taxon>
        <taxon>Metazoa</taxon>
        <taxon>Spiralia</taxon>
        <taxon>Lophotrochozoa</taxon>
        <taxon>Mollusca</taxon>
        <taxon>Gastropoda</taxon>
        <taxon>Heterobranchia</taxon>
        <taxon>Euthyneura</taxon>
        <taxon>Panpulmonata</taxon>
        <taxon>Eupulmonata</taxon>
        <taxon>Stylommatophora</taxon>
        <taxon>Helicina</taxon>
        <taxon>Arionoidea</taxon>
        <taxon>Arionidae</taxon>
        <taxon>Arion</taxon>
    </lineage>
</organism>
<feature type="non-terminal residue" evidence="3">
    <location>
        <position position="1"/>
    </location>
</feature>
<dbReference type="EMBL" id="HACG01050484">
    <property type="protein sequence ID" value="CEK97349.1"/>
    <property type="molecule type" value="Transcribed_RNA"/>
</dbReference>
<reference evidence="3" key="1">
    <citation type="submission" date="2014-12" db="EMBL/GenBank/DDBJ databases">
        <title>Insight into the proteome of Arion vulgaris.</title>
        <authorList>
            <person name="Aradska J."/>
            <person name="Bulat T."/>
            <person name="Smidak R."/>
            <person name="Sarate P."/>
            <person name="Gangsoo J."/>
            <person name="Sialana F."/>
            <person name="Bilban M."/>
            <person name="Lubec G."/>
        </authorList>
    </citation>
    <scope>NUCLEOTIDE SEQUENCE</scope>
    <source>
        <tissue evidence="3">Skin</tissue>
    </source>
</reference>
<dbReference type="Gene3D" id="3.30.710.10">
    <property type="entry name" value="Potassium Channel Kv1.1, Chain A"/>
    <property type="match status" value="1"/>
</dbReference>
<evidence type="ECO:0000256" key="2">
    <source>
        <dbReference type="SAM" id="SignalP"/>
    </source>
</evidence>
<gene>
    <name evidence="3" type="primary">ORF215511</name>
</gene>
<name>A0A0B7BVW4_9EUPU</name>
<dbReference type="AlphaFoldDB" id="A0A0B7BVW4"/>
<feature type="compositionally biased region" description="Polar residues" evidence="1">
    <location>
        <begin position="98"/>
        <end position="108"/>
    </location>
</feature>
<dbReference type="SUPFAM" id="SSF54695">
    <property type="entry name" value="POZ domain"/>
    <property type="match status" value="1"/>
</dbReference>
<keyword evidence="2" id="KW-0732">Signal</keyword>
<feature type="non-terminal residue" evidence="3">
    <location>
        <position position="189"/>
    </location>
</feature>